<reference evidence="2" key="1">
    <citation type="journal article" date="2020" name="Stud. Mycol.">
        <title>101 Dothideomycetes genomes: a test case for predicting lifestyles and emergence of pathogens.</title>
        <authorList>
            <person name="Haridas S."/>
            <person name="Albert R."/>
            <person name="Binder M."/>
            <person name="Bloem J."/>
            <person name="Labutti K."/>
            <person name="Salamov A."/>
            <person name="Andreopoulos B."/>
            <person name="Baker S."/>
            <person name="Barry K."/>
            <person name="Bills G."/>
            <person name="Bluhm B."/>
            <person name="Cannon C."/>
            <person name="Castanera R."/>
            <person name="Culley D."/>
            <person name="Daum C."/>
            <person name="Ezra D."/>
            <person name="Gonzalez J."/>
            <person name="Henrissat B."/>
            <person name="Kuo A."/>
            <person name="Liang C."/>
            <person name="Lipzen A."/>
            <person name="Lutzoni F."/>
            <person name="Magnuson J."/>
            <person name="Mondo S."/>
            <person name="Nolan M."/>
            <person name="Ohm R."/>
            <person name="Pangilinan J."/>
            <person name="Park H.-J."/>
            <person name="Ramirez L."/>
            <person name="Alfaro M."/>
            <person name="Sun H."/>
            <person name="Tritt A."/>
            <person name="Yoshinaga Y."/>
            <person name="Zwiers L.-H."/>
            <person name="Turgeon B."/>
            <person name="Goodwin S."/>
            <person name="Spatafora J."/>
            <person name="Crous P."/>
            <person name="Grigoriev I."/>
        </authorList>
    </citation>
    <scope>NUCLEOTIDE SEQUENCE</scope>
    <source>
        <strain evidence="2">CBS 119687</strain>
    </source>
</reference>
<feature type="compositionally biased region" description="Pro residues" evidence="1">
    <location>
        <begin position="168"/>
        <end position="180"/>
    </location>
</feature>
<evidence type="ECO:0000313" key="2">
    <source>
        <dbReference type="EMBL" id="KAF2130314.1"/>
    </source>
</evidence>
<feature type="compositionally biased region" description="Low complexity" evidence="1">
    <location>
        <begin position="145"/>
        <end position="167"/>
    </location>
</feature>
<sequence length="308" mass="33725">MKTEDQWNAIKQHDLRCYANPRGVLQNVRKKVLVAGLMAWDKEHGNAEANKMDREGERLVAEKNRDEAAEEAAGKAVKPGSTSKPVTDKRKRPSESTTGPSKIQKTKGMGSSSGTLSGKTIDTPKQTGQSKPGADKKYKTRSTRSSRPGKGTSSTTSTMKGTSAETPDTPPPHSEPPSPTEPTKDPKTPIGPKLTTKSPPGSPGSSSSSSSSSDDEPEDQGPNADPGRYTDEADAEKYRADHHVFEEVYSETEEEEENVPMNALGGPEREKRRKKQRQRNGEPEPEAWDGSSNYLKERKWYKEGMNLD</sequence>
<feature type="compositionally biased region" description="Acidic residues" evidence="1">
    <location>
        <begin position="248"/>
        <end position="258"/>
    </location>
</feature>
<feature type="compositionally biased region" description="Polar residues" evidence="1">
    <location>
        <begin position="95"/>
        <end position="130"/>
    </location>
</feature>
<name>A0A6A6AHD0_9PLEO</name>
<proteinExistence type="predicted"/>
<evidence type="ECO:0000256" key="1">
    <source>
        <dbReference type="SAM" id="MobiDB-lite"/>
    </source>
</evidence>
<feature type="region of interest" description="Disordered" evidence="1">
    <location>
        <begin position="42"/>
        <end position="308"/>
    </location>
</feature>
<evidence type="ECO:0000313" key="3">
    <source>
        <dbReference type="Proteomes" id="UP000799771"/>
    </source>
</evidence>
<accession>A0A6A6AHD0</accession>
<feature type="compositionally biased region" description="Low complexity" evidence="1">
    <location>
        <begin position="203"/>
        <end position="212"/>
    </location>
</feature>
<dbReference type="Proteomes" id="UP000799771">
    <property type="component" value="Unassembled WGS sequence"/>
</dbReference>
<feature type="compositionally biased region" description="Basic and acidic residues" evidence="1">
    <location>
        <begin position="42"/>
        <end position="67"/>
    </location>
</feature>
<keyword evidence="3" id="KW-1185">Reference proteome</keyword>
<organism evidence="2 3">
    <name type="scientific">Dothidotthia symphoricarpi CBS 119687</name>
    <dbReference type="NCBI Taxonomy" id="1392245"/>
    <lineage>
        <taxon>Eukaryota</taxon>
        <taxon>Fungi</taxon>
        <taxon>Dikarya</taxon>
        <taxon>Ascomycota</taxon>
        <taxon>Pezizomycotina</taxon>
        <taxon>Dothideomycetes</taxon>
        <taxon>Pleosporomycetidae</taxon>
        <taxon>Pleosporales</taxon>
        <taxon>Dothidotthiaceae</taxon>
        <taxon>Dothidotthia</taxon>
    </lineage>
</organism>
<dbReference type="AlphaFoldDB" id="A0A6A6AHD0"/>
<dbReference type="GeneID" id="54407054"/>
<feature type="compositionally biased region" description="Basic and acidic residues" evidence="1">
    <location>
        <begin position="228"/>
        <end position="246"/>
    </location>
</feature>
<protein>
    <submittedName>
        <fullName evidence="2">Uncharacterized protein</fullName>
    </submittedName>
</protein>
<dbReference type="RefSeq" id="XP_033524701.1">
    <property type="nucleotide sequence ID" value="XM_033666622.1"/>
</dbReference>
<dbReference type="EMBL" id="ML977504">
    <property type="protein sequence ID" value="KAF2130314.1"/>
    <property type="molecule type" value="Genomic_DNA"/>
</dbReference>
<gene>
    <name evidence="2" type="ORF">P153DRAFT_356104</name>
</gene>